<dbReference type="GO" id="GO:0006397">
    <property type="term" value="P:mRNA processing"/>
    <property type="evidence" value="ECO:0007669"/>
    <property type="project" value="UniProtKB-KW"/>
</dbReference>
<dbReference type="SUPFAM" id="SSF57756">
    <property type="entry name" value="Retrovirus zinc finger-like domains"/>
    <property type="match status" value="1"/>
</dbReference>
<feature type="domain" description="CCHC-type" evidence="3">
    <location>
        <begin position="231"/>
        <end position="246"/>
    </location>
</feature>
<dbReference type="InterPro" id="IPR001878">
    <property type="entry name" value="Znf_CCHC"/>
</dbReference>
<evidence type="ECO:0000259" key="3">
    <source>
        <dbReference type="PROSITE" id="PS50158"/>
    </source>
</evidence>
<dbReference type="PROSITE" id="PS50878">
    <property type="entry name" value="RT_POL"/>
    <property type="match status" value="1"/>
</dbReference>
<feature type="domain" description="Reverse transcriptase" evidence="4">
    <location>
        <begin position="530"/>
        <end position="711"/>
    </location>
</feature>
<dbReference type="SUPFAM" id="SSF56672">
    <property type="entry name" value="DNA/RNA polymerases"/>
    <property type="match status" value="1"/>
</dbReference>
<dbReference type="GO" id="GO:0008270">
    <property type="term" value="F:zinc ion binding"/>
    <property type="evidence" value="ECO:0007669"/>
    <property type="project" value="UniProtKB-KW"/>
</dbReference>
<evidence type="ECO:0000313" key="6">
    <source>
        <dbReference type="Proteomes" id="UP000017559"/>
    </source>
</evidence>
<keyword evidence="1" id="KW-0507">mRNA processing</keyword>
<evidence type="ECO:0000259" key="4">
    <source>
        <dbReference type="PROSITE" id="PS50878"/>
    </source>
</evidence>
<dbReference type="Pfam" id="PF08284">
    <property type="entry name" value="RVP_2"/>
    <property type="match status" value="1"/>
</dbReference>
<name>V2W8A1_MONRO</name>
<dbReference type="GO" id="GO:0003676">
    <property type="term" value="F:nucleic acid binding"/>
    <property type="evidence" value="ECO:0007669"/>
    <property type="project" value="InterPro"/>
</dbReference>
<protein>
    <submittedName>
        <fullName evidence="5">Reverse transcriptase-rnase h-integrase</fullName>
    </submittedName>
</protein>
<gene>
    <name evidence="5" type="ORF">Moror_16946</name>
</gene>
<proteinExistence type="predicted"/>
<organism evidence="5 6">
    <name type="scientific">Moniliophthora roreri (strain MCA 2997)</name>
    <name type="common">Cocoa frosty pod rot fungus</name>
    <name type="synonym">Crinipellis roreri</name>
    <dbReference type="NCBI Taxonomy" id="1381753"/>
    <lineage>
        <taxon>Eukaryota</taxon>
        <taxon>Fungi</taxon>
        <taxon>Dikarya</taxon>
        <taxon>Basidiomycota</taxon>
        <taxon>Agaricomycotina</taxon>
        <taxon>Agaricomycetes</taxon>
        <taxon>Agaricomycetidae</taxon>
        <taxon>Agaricales</taxon>
        <taxon>Marasmiineae</taxon>
        <taxon>Marasmiaceae</taxon>
        <taxon>Moniliophthora</taxon>
    </lineage>
</organism>
<reference evidence="5 6" key="1">
    <citation type="journal article" date="2014" name="BMC Genomics">
        <title>Genome and secretome analysis of the hemibiotrophic fungal pathogen, Moniliophthora roreri, which causes frosty pod rot disease of cacao: mechanisms of the biotrophic and necrotrophic phases.</title>
        <authorList>
            <person name="Meinhardt L.W."/>
            <person name="Costa G.G.L."/>
            <person name="Thomazella D.P.T."/>
            <person name="Teixeira P.J.P.L."/>
            <person name="Carazzolle M.F."/>
            <person name="Schuster S.C."/>
            <person name="Carlson J.E."/>
            <person name="Guiltinan M.J."/>
            <person name="Mieczkowski P."/>
            <person name="Farmer A."/>
            <person name="Ramaraj T."/>
            <person name="Crozier J."/>
            <person name="Davis R.E."/>
            <person name="Shao J."/>
            <person name="Melnick R.L."/>
            <person name="Pereira G.A.G."/>
            <person name="Bailey B.A."/>
        </authorList>
    </citation>
    <scope>NUCLEOTIDE SEQUENCE [LARGE SCALE GENOMIC DNA]</scope>
    <source>
        <strain evidence="5 6">MCA 2997</strain>
    </source>
</reference>
<keyword evidence="5" id="KW-0695">RNA-directed DNA polymerase</keyword>
<keyword evidence="6" id="KW-1185">Reference proteome</keyword>
<dbReference type="InterPro" id="IPR032567">
    <property type="entry name" value="RTL1-rel"/>
</dbReference>
<dbReference type="Pfam" id="PF00078">
    <property type="entry name" value="RVT_1"/>
    <property type="match status" value="1"/>
</dbReference>
<dbReference type="CDD" id="cd01647">
    <property type="entry name" value="RT_LTR"/>
    <property type="match status" value="1"/>
</dbReference>
<dbReference type="EMBL" id="AWSO01001696">
    <property type="protein sequence ID" value="ESK83053.1"/>
    <property type="molecule type" value="Genomic_DNA"/>
</dbReference>
<keyword evidence="2" id="KW-0862">Zinc</keyword>
<dbReference type="PANTHER" id="PTHR15503">
    <property type="entry name" value="LDOC1 RELATED"/>
    <property type="match status" value="1"/>
</dbReference>
<keyword evidence="2" id="KW-0479">Metal-binding</keyword>
<dbReference type="Pfam" id="PF00098">
    <property type="entry name" value="zf-CCHC"/>
    <property type="match status" value="1"/>
</dbReference>
<dbReference type="Proteomes" id="UP000017559">
    <property type="component" value="Unassembled WGS sequence"/>
</dbReference>
<dbReference type="Gene3D" id="4.10.60.10">
    <property type="entry name" value="Zinc finger, CCHC-type"/>
    <property type="match status" value="1"/>
</dbReference>
<dbReference type="InterPro" id="IPR000477">
    <property type="entry name" value="RT_dom"/>
</dbReference>
<dbReference type="PANTHER" id="PTHR15503:SF22">
    <property type="entry name" value="TRANSPOSON TY3-I GAG POLYPROTEIN"/>
    <property type="match status" value="1"/>
</dbReference>
<accession>V2W8A1</accession>
<keyword evidence="2" id="KW-0863">Zinc-finger</keyword>
<evidence type="ECO:0000256" key="2">
    <source>
        <dbReference type="PROSITE-ProRule" id="PRU00047"/>
    </source>
</evidence>
<dbReference type="InterPro" id="IPR036875">
    <property type="entry name" value="Znf_CCHC_sf"/>
</dbReference>
<dbReference type="Gene3D" id="2.40.70.10">
    <property type="entry name" value="Acid Proteases"/>
    <property type="match status" value="1"/>
</dbReference>
<dbReference type="PROSITE" id="PS50158">
    <property type="entry name" value="ZF_CCHC"/>
    <property type="match status" value="1"/>
</dbReference>
<dbReference type="InterPro" id="IPR043128">
    <property type="entry name" value="Rev_trsase/Diguanyl_cyclase"/>
</dbReference>
<evidence type="ECO:0000256" key="1">
    <source>
        <dbReference type="ARBA" id="ARBA00022664"/>
    </source>
</evidence>
<dbReference type="CDD" id="cd00303">
    <property type="entry name" value="retropepsin_like"/>
    <property type="match status" value="1"/>
</dbReference>
<dbReference type="Gene3D" id="3.10.10.10">
    <property type="entry name" value="HIV Type 1 Reverse Transcriptase, subunit A, domain 1"/>
    <property type="match status" value="1"/>
</dbReference>
<evidence type="ECO:0000313" key="5">
    <source>
        <dbReference type="EMBL" id="ESK83053.1"/>
    </source>
</evidence>
<dbReference type="SMART" id="SM00343">
    <property type="entry name" value="ZnF_C2HC"/>
    <property type="match status" value="1"/>
</dbReference>
<dbReference type="GO" id="GO:0003964">
    <property type="term" value="F:RNA-directed DNA polymerase activity"/>
    <property type="evidence" value="ECO:0007669"/>
    <property type="project" value="UniProtKB-KW"/>
</dbReference>
<dbReference type="HOGENOM" id="CLU_000384_19_1_1"/>
<dbReference type="InterPro" id="IPR021109">
    <property type="entry name" value="Peptidase_aspartic_dom_sf"/>
</dbReference>
<dbReference type="KEGG" id="mrr:Moror_16946"/>
<dbReference type="Gene3D" id="3.30.70.270">
    <property type="match status" value="1"/>
</dbReference>
<dbReference type="OrthoDB" id="3040543at2759"/>
<comment type="caution">
    <text evidence="5">The sequence shown here is derived from an EMBL/GenBank/DDBJ whole genome shotgun (WGS) entry which is preliminary data.</text>
</comment>
<keyword evidence="5" id="KW-0548">Nucleotidyltransferase</keyword>
<keyword evidence="5" id="KW-0808">Transferase</keyword>
<sequence>MTTQQTSASLQDLISALRTLTNGEKKKENKVAVPNTYDGDQAKASTFLTEVNLYLMANNTLYPNDKDKILFTLSYMKDGHAASWMKAKTKEYKKSLKEKEAETTDTKPEDQVHVMTWDEFLEDFKKNKKHVDEYITDFRLLSIDTKYDDRALIDYFLAGLHPALLKSCLMQPDQPDTIEGWYDRARKYNNAWLTMMAITGGERTKKPTRTETKVNRISNEEAQEYHRKGLCYKCSKPGHIVKNCQEKKNEQRRENPKKSTPEDAYHKIRAIYQDFSEEEQTQILDLMEGGGFYVTVSAAMERNSMRIPLALYTGEQIVEKLALLDLGAEGNFISRVTARKLRLPLTKLEKRIKVLNVDGTLNTSAYVTHTARTTFFIGGKKMMEDLMVSGLGGEQLILGMLWLQHYNPQINWRNGEIRFPPKRKLDIRHFRGVLDHTPAEVLIQAKTSVSQTLEHNQKTEEKKPIEELIPDFLINYKRQFEKHASERFPESRPYDHAIDLKPGVETLNCKVYPLSPIEQQLQNKFLTDNLHKGYIRPSKSPMASPFFFVSKKEKGAFRPCQDYRELNKATIKNAYPLPLVSDLIDKLKGAQYFTKLDLRNGYNNIRIKDGEQWKAAFKTNKGLFEPMVMFFGLSNSPATFQLFMDDIFADYIEEGWIVIYMDDILIFSSDLETHRKQMIKVLERLRIHDLFLKPEKCRFNVTEIDFLGMIIRPGYIGMDPIKLAGI</sequence>
<dbReference type="AlphaFoldDB" id="V2W8A1"/>
<dbReference type="InterPro" id="IPR043502">
    <property type="entry name" value="DNA/RNA_pol_sf"/>
</dbReference>